<evidence type="ECO:0000313" key="3">
    <source>
        <dbReference type="Proteomes" id="UP000652761"/>
    </source>
</evidence>
<evidence type="ECO:0000313" key="2">
    <source>
        <dbReference type="EMBL" id="MQM12458.1"/>
    </source>
</evidence>
<reference evidence="2" key="1">
    <citation type="submission" date="2017-07" db="EMBL/GenBank/DDBJ databases">
        <title>Taro Niue Genome Assembly and Annotation.</title>
        <authorList>
            <person name="Atibalentja N."/>
            <person name="Keating K."/>
            <person name="Fields C.J."/>
        </authorList>
    </citation>
    <scope>NUCLEOTIDE SEQUENCE</scope>
    <source>
        <strain evidence="2">Niue_2</strain>
        <tissue evidence="2">Leaf</tissue>
    </source>
</reference>
<dbReference type="EMBL" id="NMUH01005323">
    <property type="protein sequence ID" value="MQM12458.1"/>
    <property type="molecule type" value="Genomic_DNA"/>
</dbReference>
<proteinExistence type="predicted"/>
<keyword evidence="3" id="KW-1185">Reference proteome</keyword>
<dbReference type="OrthoDB" id="595024at2759"/>
<accession>A0A843X043</accession>
<dbReference type="Proteomes" id="UP000652761">
    <property type="component" value="Unassembled WGS sequence"/>
</dbReference>
<gene>
    <name evidence="2" type="ORF">Taro_045379</name>
</gene>
<organism evidence="2 3">
    <name type="scientific">Colocasia esculenta</name>
    <name type="common">Wild taro</name>
    <name type="synonym">Arum esculentum</name>
    <dbReference type="NCBI Taxonomy" id="4460"/>
    <lineage>
        <taxon>Eukaryota</taxon>
        <taxon>Viridiplantae</taxon>
        <taxon>Streptophyta</taxon>
        <taxon>Embryophyta</taxon>
        <taxon>Tracheophyta</taxon>
        <taxon>Spermatophyta</taxon>
        <taxon>Magnoliopsida</taxon>
        <taxon>Liliopsida</taxon>
        <taxon>Araceae</taxon>
        <taxon>Aroideae</taxon>
        <taxon>Colocasieae</taxon>
        <taxon>Colocasia</taxon>
    </lineage>
</organism>
<dbReference type="PANTHER" id="PTHR37900">
    <property type="match status" value="1"/>
</dbReference>
<evidence type="ECO:0000256" key="1">
    <source>
        <dbReference type="SAM" id="MobiDB-lite"/>
    </source>
</evidence>
<name>A0A843X043_COLES</name>
<dbReference type="AlphaFoldDB" id="A0A843X043"/>
<dbReference type="PANTHER" id="PTHR37900:SF5">
    <property type="entry name" value="OS02G0159250 PROTEIN"/>
    <property type="match status" value="1"/>
</dbReference>
<sequence>MQTRTASRRQPECDHQGPRVQNVTHNPVAFTDRKPSLSPLFARSLLRLIAMLAVEPASSIATILYHSGHLPNGNSLRRLVHRGGLLLHPDNFLLHFLINLLRCF</sequence>
<comment type="caution">
    <text evidence="2">The sequence shown here is derived from an EMBL/GenBank/DDBJ whole genome shotgun (WGS) entry which is preliminary data.</text>
</comment>
<feature type="region of interest" description="Disordered" evidence="1">
    <location>
        <begin position="1"/>
        <end position="23"/>
    </location>
</feature>
<protein>
    <submittedName>
        <fullName evidence="2">Uncharacterized protein</fullName>
    </submittedName>
</protein>